<name>A0A6A6IM34_9PLEO</name>
<organism evidence="4 5">
    <name type="scientific">Trematosphaeria pertusa</name>
    <dbReference type="NCBI Taxonomy" id="390896"/>
    <lineage>
        <taxon>Eukaryota</taxon>
        <taxon>Fungi</taxon>
        <taxon>Dikarya</taxon>
        <taxon>Ascomycota</taxon>
        <taxon>Pezizomycotina</taxon>
        <taxon>Dothideomycetes</taxon>
        <taxon>Pleosporomycetidae</taxon>
        <taxon>Pleosporales</taxon>
        <taxon>Massarineae</taxon>
        <taxon>Trematosphaeriaceae</taxon>
        <taxon>Trematosphaeria</taxon>
    </lineage>
</organism>
<dbReference type="InterPro" id="IPR002347">
    <property type="entry name" value="SDR_fam"/>
</dbReference>
<dbReference type="OrthoDB" id="191139at2759"/>
<evidence type="ECO:0000256" key="3">
    <source>
        <dbReference type="ARBA" id="ARBA00023002"/>
    </source>
</evidence>
<dbReference type="Proteomes" id="UP000800094">
    <property type="component" value="Unassembled WGS sequence"/>
</dbReference>
<dbReference type="AlphaFoldDB" id="A0A6A6IM34"/>
<keyword evidence="2" id="KW-0521">NADP</keyword>
<dbReference type="PANTHER" id="PTHR43963">
    <property type="entry name" value="CARBONYL REDUCTASE 1-RELATED"/>
    <property type="match status" value="1"/>
</dbReference>
<gene>
    <name evidence="4" type="ORF">BU26DRAFT_549960</name>
</gene>
<evidence type="ECO:0000313" key="4">
    <source>
        <dbReference type="EMBL" id="KAF2251501.1"/>
    </source>
</evidence>
<dbReference type="InterPro" id="IPR036291">
    <property type="entry name" value="NAD(P)-bd_dom_sf"/>
</dbReference>
<dbReference type="EMBL" id="ML987193">
    <property type="protein sequence ID" value="KAF2251501.1"/>
    <property type="molecule type" value="Genomic_DNA"/>
</dbReference>
<reference evidence="4" key="1">
    <citation type="journal article" date="2020" name="Stud. Mycol.">
        <title>101 Dothideomycetes genomes: a test case for predicting lifestyles and emergence of pathogens.</title>
        <authorList>
            <person name="Haridas S."/>
            <person name="Albert R."/>
            <person name="Binder M."/>
            <person name="Bloem J."/>
            <person name="Labutti K."/>
            <person name="Salamov A."/>
            <person name="Andreopoulos B."/>
            <person name="Baker S."/>
            <person name="Barry K."/>
            <person name="Bills G."/>
            <person name="Bluhm B."/>
            <person name="Cannon C."/>
            <person name="Castanera R."/>
            <person name="Culley D."/>
            <person name="Daum C."/>
            <person name="Ezra D."/>
            <person name="Gonzalez J."/>
            <person name="Henrissat B."/>
            <person name="Kuo A."/>
            <person name="Liang C."/>
            <person name="Lipzen A."/>
            <person name="Lutzoni F."/>
            <person name="Magnuson J."/>
            <person name="Mondo S."/>
            <person name="Nolan M."/>
            <person name="Ohm R."/>
            <person name="Pangilinan J."/>
            <person name="Park H.-J."/>
            <person name="Ramirez L."/>
            <person name="Alfaro M."/>
            <person name="Sun H."/>
            <person name="Tritt A."/>
            <person name="Yoshinaga Y."/>
            <person name="Zwiers L.-H."/>
            <person name="Turgeon B."/>
            <person name="Goodwin S."/>
            <person name="Spatafora J."/>
            <person name="Crous P."/>
            <person name="Grigoriev I."/>
        </authorList>
    </citation>
    <scope>NUCLEOTIDE SEQUENCE</scope>
    <source>
        <strain evidence="4">CBS 122368</strain>
    </source>
</reference>
<protein>
    <submittedName>
        <fullName evidence="4">NAD(P)-binding protein</fullName>
    </submittedName>
</protein>
<dbReference type="GO" id="GO:0016491">
    <property type="term" value="F:oxidoreductase activity"/>
    <property type="evidence" value="ECO:0007669"/>
    <property type="project" value="UniProtKB-KW"/>
</dbReference>
<dbReference type="RefSeq" id="XP_033686505.1">
    <property type="nucleotide sequence ID" value="XM_033832024.1"/>
</dbReference>
<proteinExistence type="inferred from homology"/>
<dbReference type="Gene3D" id="3.40.50.720">
    <property type="entry name" value="NAD(P)-binding Rossmann-like Domain"/>
    <property type="match status" value="1"/>
</dbReference>
<dbReference type="PANTHER" id="PTHR43963:SF6">
    <property type="entry name" value="CHAIN DEHYDROGENASE FAMILY PROTEIN, PUTATIVE (AFU_ORTHOLOGUE AFUA_3G15350)-RELATED"/>
    <property type="match status" value="1"/>
</dbReference>
<dbReference type="GeneID" id="54585354"/>
<evidence type="ECO:0000256" key="2">
    <source>
        <dbReference type="ARBA" id="ARBA00022857"/>
    </source>
</evidence>
<dbReference type="Pfam" id="PF00106">
    <property type="entry name" value="adh_short"/>
    <property type="match status" value="1"/>
</dbReference>
<comment type="similarity">
    <text evidence="1">Belongs to the short-chain dehydrogenases/reductases (SDR) family.</text>
</comment>
<evidence type="ECO:0000256" key="1">
    <source>
        <dbReference type="ARBA" id="ARBA00006484"/>
    </source>
</evidence>
<sequence length="249" mass="26788">MSSKIIFVTGANRGIGFAIVQALATRFPSHTYLLGVRSLPSGHEAIQSLKALGLTSTAFEAIQIDITSDPSIASAVFLIKEKHTRIDILIPNAAIAERVKPGDQDFRASCNRTLDCNVTSFLVLASSFLPLLHASCTPQVIAISSARGSVHHLTTSQVPPTASIPYNISKTALNVAMLEMAKLESGVLWQAASPGHCKTAFNGWMGKKDPLDGARVVVELVADREQGDEGRLGMGFWEFEQGSLRSVEW</sequence>
<dbReference type="PRINTS" id="PR00081">
    <property type="entry name" value="GDHRDH"/>
</dbReference>
<keyword evidence="5" id="KW-1185">Reference proteome</keyword>
<accession>A0A6A6IM34</accession>
<evidence type="ECO:0000313" key="5">
    <source>
        <dbReference type="Proteomes" id="UP000800094"/>
    </source>
</evidence>
<dbReference type="SUPFAM" id="SSF51735">
    <property type="entry name" value="NAD(P)-binding Rossmann-fold domains"/>
    <property type="match status" value="1"/>
</dbReference>
<keyword evidence="3" id="KW-0560">Oxidoreductase</keyword>